<dbReference type="KEGG" id="cput:CONPUDRAFT_137544"/>
<dbReference type="GeneID" id="19201037"/>
<accession>A0A5M3MMI2</accession>
<proteinExistence type="predicted"/>
<dbReference type="AlphaFoldDB" id="A0A5M3MMI2"/>
<dbReference type="Proteomes" id="UP000053558">
    <property type="component" value="Unassembled WGS sequence"/>
</dbReference>
<protein>
    <submittedName>
        <fullName evidence="2">Uncharacterized protein</fullName>
    </submittedName>
</protein>
<dbReference type="EMBL" id="JH711579">
    <property type="protein sequence ID" value="EIW80246.1"/>
    <property type="molecule type" value="Genomic_DNA"/>
</dbReference>
<keyword evidence="3" id="KW-1185">Reference proteome</keyword>
<feature type="region of interest" description="Disordered" evidence="1">
    <location>
        <begin position="88"/>
        <end position="138"/>
    </location>
</feature>
<evidence type="ECO:0000313" key="3">
    <source>
        <dbReference type="Proteomes" id="UP000053558"/>
    </source>
</evidence>
<sequence length="165" mass="18711">MDSQPPNSPSLSLHDLTDDSFLDFPATLSQKTPEQVAAMERFWDGFDDDDGDGELPSQSTTAVEGNLSRQSFEIPRTESPLRVRSLLSRISSRSSESDRSIQASTYSTEKKRPSQSRRARKDNECRSNSSAAEDEEDDVEMRVLRNSRWFDLLCSCQCHWWAGAR</sequence>
<name>A0A5M3MMI2_CONPW</name>
<reference evidence="3" key="1">
    <citation type="journal article" date="2012" name="Science">
        <title>The Paleozoic origin of enzymatic lignin decomposition reconstructed from 31 fungal genomes.</title>
        <authorList>
            <person name="Floudas D."/>
            <person name="Binder M."/>
            <person name="Riley R."/>
            <person name="Barry K."/>
            <person name="Blanchette R.A."/>
            <person name="Henrissat B."/>
            <person name="Martinez A.T."/>
            <person name="Otillar R."/>
            <person name="Spatafora J.W."/>
            <person name="Yadav J.S."/>
            <person name="Aerts A."/>
            <person name="Benoit I."/>
            <person name="Boyd A."/>
            <person name="Carlson A."/>
            <person name="Copeland A."/>
            <person name="Coutinho P.M."/>
            <person name="de Vries R.P."/>
            <person name="Ferreira P."/>
            <person name="Findley K."/>
            <person name="Foster B."/>
            <person name="Gaskell J."/>
            <person name="Glotzer D."/>
            <person name="Gorecki P."/>
            <person name="Heitman J."/>
            <person name="Hesse C."/>
            <person name="Hori C."/>
            <person name="Igarashi K."/>
            <person name="Jurgens J.A."/>
            <person name="Kallen N."/>
            <person name="Kersten P."/>
            <person name="Kohler A."/>
            <person name="Kuees U."/>
            <person name="Kumar T.K.A."/>
            <person name="Kuo A."/>
            <person name="LaButti K."/>
            <person name="Larrondo L.F."/>
            <person name="Lindquist E."/>
            <person name="Ling A."/>
            <person name="Lombard V."/>
            <person name="Lucas S."/>
            <person name="Lundell T."/>
            <person name="Martin R."/>
            <person name="McLaughlin D.J."/>
            <person name="Morgenstern I."/>
            <person name="Morin E."/>
            <person name="Murat C."/>
            <person name="Nagy L.G."/>
            <person name="Nolan M."/>
            <person name="Ohm R.A."/>
            <person name="Patyshakuliyeva A."/>
            <person name="Rokas A."/>
            <person name="Ruiz-Duenas F.J."/>
            <person name="Sabat G."/>
            <person name="Salamov A."/>
            <person name="Samejima M."/>
            <person name="Schmutz J."/>
            <person name="Slot J.C."/>
            <person name="St John F."/>
            <person name="Stenlid J."/>
            <person name="Sun H."/>
            <person name="Sun S."/>
            <person name="Syed K."/>
            <person name="Tsang A."/>
            <person name="Wiebenga A."/>
            <person name="Young D."/>
            <person name="Pisabarro A."/>
            <person name="Eastwood D.C."/>
            <person name="Martin F."/>
            <person name="Cullen D."/>
            <person name="Grigoriev I.V."/>
            <person name="Hibbett D.S."/>
        </authorList>
    </citation>
    <scope>NUCLEOTIDE SEQUENCE [LARGE SCALE GENOMIC DNA]</scope>
    <source>
        <strain evidence="3">RWD-64-598 SS2</strain>
    </source>
</reference>
<evidence type="ECO:0000256" key="1">
    <source>
        <dbReference type="SAM" id="MobiDB-lite"/>
    </source>
</evidence>
<feature type="region of interest" description="Disordered" evidence="1">
    <location>
        <begin position="39"/>
        <end position="75"/>
    </location>
</feature>
<gene>
    <name evidence="2" type="ORF">CONPUDRAFT_137544</name>
</gene>
<feature type="compositionally biased region" description="Polar residues" evidence="1">
    <location>
        <begin position="56"/>
        <end position="71"/>
    </location>
</feature>
<dbReference type="RefSeq" id="XP_007769241.1">
    <property type="nucleotide sequence ID" value="XM_007771051.1"/>
</dbReference>
<comment type="caution">
    <text evidence="2">The sequence shown here is derived from an EMBL/GenBank/DDBJ whole genome shotgun (WGS) entry which is preliminary data.</text>
</comment>
<organism evidence="2 3">
    <name type="scientific">Coniophora puteana (strain RWD-64-598)</name>
    <name type="common">Brown rot fungus</name>
    <dbReference type="NCBI Taxonomy" id="741705"/>
    <lineage>
        <taxon>Eukaryota</taxon>
        <taxon>Fungi</taxon>
        <taxon>Dikarya</taxon>
        <taxon>Basidiomycota</taxon>
        <taxon>Agaricomycotina</taxon>
        <taxon>Agaricomycetes</taxon>
        <taxon>Agaricomycetidae</taxon>
        <taxon>Boletales</taxon>
        <taxon>Coniophorineae</taxon>
        <taxon>Coniophoraceae</taxon>
        <taxon>Coniophora</taxon>
    </lineage>
</organism>
<evidence type="ECO:0000313" key="2">
    <source>
        <dbReference type="EMBL" id="EIW80246.1"/>
    </source>
</evidence>